<gene>
    <name evidence="1" type="ORF">SAMN04488522_105212</name>
</gene>
<evidence type="ECO:0000313" key="2">
    <source>
        <dbReference type="Proteomes" id="UP000184287"/>
    </source>
</evidence>
<dbReference type="AlphaFoldDB" id="A0A1M5J632"/>
<keyword evidence="2" id="KW-1185">Reference proteome</keyword>
<organism evidence="1 2">
    <name type="scientific">Pedobacter caeni</name>
    <dbReference type="NCBI Taxonomy" id="288992"/>
    <lineage>
        <taxon>Bacteria</taxon>
        <taxon>Pseudomonadati</taxon>
        <taxon>Bacteroidota</taxon>
        <taxon>Sphingobacteriia</taxon>
        <taxon>Sphingobacteriales</taxon>
        <taxon>Sphingobacteriaceae</taxon>
        <taxon>Pedobacter</taxon>
    </lineage>
</organism>
<name>A0A1M5J632_9SPHI</name>
<protein>
    <submittedName>
        <fullName evidence="1">Uncharacterized protein</fullName>
    </submittedName>
</protein>
<evidence type="ECO:0000313" key="1">
    <source>
        <dbReference type="EMBL" id="SHG35961.1"/>
    </source>
</evidence>
<sequence>MVVSSAYPLPFVSGTMRDYPEFIKDMKNNVYRMKGMLFTAVSIRYSDI</sequence>
<accession>A0A1M5J632</accession>
<dbReference type="Proteomes" id="UP000184287">
    <property type="component" value="Unassembled WGS sequence"/>
</dbReference>
<reference evidence="2" key="1">
    <citation type="submission" date="2016-11" db="EMBL/GenBank/DDBJ databases">
        <authorList>
            <person name="Varghese N."/>
            <person name="Submissions S."/>
        </authorList>
    </citation>
    <scope>NUCLEOTIDE SEQUENCE [LARGE SCALE GENOMIC DNA]</scope>
    <source>
        <strain evidence="2">DSM 16990</strain>
    </source>
</reference>
<proteinExistence type="predicted"/>
<dbReference type="EMBL" id="FQUQ01000005">
    <property type="protein sequence ID" value="SHG35961.1"/>
    <property type="molecule type" value="Genomic_DNA"/>
</dbReference>